<sequence>MSSNVSFIQPAWSDHFLVTSYFALRAPVHSTVLEAFRNLVSSTIANTMISFDLSLPLQEKWDMVKSAIAQVAKLFSRRSVFNLTKALRAGNRWKEQDEISAGYLKRTVSQRQTRQIMKQLVHPTTGALCSTSNEMLDAAVQFYSNLYSSELIDSPAIDDLLSAIPDSLRLSDSNQRFLTNSFTYDDLIEEVSRCPCRSSPGLDGSPYEILRLIFIHPASKGLVLQTQLDYYLIKRKRTIECILLIYVKSSITLASPINHSELINPILQYRFTYQHNEFLSSPVLQYRGLRQGDPISPVFFNLAFKPLLRRILSDPHFSGFQLPNSVCSPTRTFNLLSEIVSHHLHLYSMASNAKVNFNKTEAFALSGSRSCYHRIWRTPLMQQQIHFWHDSSSSQPIIYLGFPLHSSIAQRDAYLTSLLFRLETSLQLRSCRSLLFRGRITILNSRFSPNYGMSYVPFLCQKGSFSGYNRKFLASSQQNKLHALALKQCAFLEIKGAWVSLTHHYNKVRYRFDGYYRFYMIFLAPLLLSSGIAAP</sequence>
<name>A0A9P7BM95_RHIOR</name>
<reference evidence="1" key="1">
    <citation type="journal article" date="2020" name="Microb. Genom.">
        <title>Genetic diversity of clinical and environmental Mucorales isolates obtained from an investigation of mucormycosis cases among solid organ transplant recipients.</title>
        <authorList>
            <person name="Nguyen M.H."/>
            <person name="Kaul D."/>
            <person name="Muto C."/>
            <person name="Cheng S.J."/>
            <person name="Richter R.A."/>
            <person name="Bruno V.M."/>
            <person name="Liu G."/>
            <person name="Beyhan S."/>
            <person name="Sundermann A.J."/>
            <person name="Mounaud S."/>
            <person name="Pasculle A.W."/>
            <person name="Nierman W.C."/>
            <person name="Driscoll E."/>
            <person name="Cumbie R."/>
            <person name="Clancy C.J."/>
            <person name="Dupont C.L."/>
        </authorList>
    </citation>
    <scope>NUCLEOTIDE SEQUENCE</scope>
    <source>
        <strain evidence="1">GL11</strain>
    </source>
</reference>
<keyword evidence="2" id="KW-1185">Reference proteome</keyword>
<dbReference type="Proteomes" id="UP000716291">
    <property type="component" value="Unassembled WGS sequence"/>
</dbReference>
<organism evidence="1 2">
    <name type="scientific">Rhizopus oryzae</name>
    <name type="common">Mucormycosis agent</name>
    <name type="synonym">Rhizopus arrhizus var. delemar</name>
    <dbReference type="NCBI Taxonomy" id="64495"/>
    <lineage>
        <taxon>Eukaryota</taxon>
        <taxon>Fungi</taxon>
        <taxon>Fungi incertae sedis</taxon>
        <taxon>Mucoromycota</taxon>
        <taxon>Mucoromycotina</taxon>
        <taxon>Mucoromycetes</taxon>
        <taxon>Mucorales</taxon>
        <taxon>Mucorineae</taxon>
        <taxon>Rhizopodaceae</taxon>
        <taxon>Rhizopus</taxon>
    </lineage>
</organism>
<evidence type="ECO:0000313" key="2">
    <source>
        <dbReference type="Proteomes" id="UP000716291"/>
    </source>
</evidence>
<evidence type="ECO:0008006" key="3">
    <source>
        <dbReference type="Google" id="ProtNLM"/>
    </source>
</evidence>
<gene>
    <name evidence="1" type="ORF">G6F64_011642</name>
</gene>
<evidence type="ECO:0000313" key="1">
    <source>
        <dbReference type="EMBL" id="KAG1301615.1"/>
    </source>
</evidence>
<proteinExistence type="predicted"/>
<dbReference type="EMBL" id="JAANQT010002954">
    <property type="protein sequence ID" value="KAG1301615.1"/>
    <property type="molecule type" value="Genomic_DNA"/>
</dbReference>
<dbReference type="AlphaFoldDB" id="A0A9P7BM95"/>
<dbReference type="OrthoDB" id="2213994at2759"/>
<protein>
    <recommendedName>
        <fullName evidence="3">Reverse transcriptase domain-containing protein</fullName>
    </recommendedName>
</protein>
<comment type="caution">
    <text evidence="1">The sequence shown here is derived from an EMBL/GenBank/DDBJ whole genome shotgun (WGS) entry which is preliminary data.</text>
</comment>
<accession>A0A9P7BM95</accession>